<keyword evidence="2" id="KW-0442">Lipid degradation</keyword>
<dbReference type="InterPro" id="IPR035669">
    <property type="entry name" value="SGNH_plant_lipase-like"/>
</dbReference>
<dbReference type="OrthoDB" id="1600564at2759"/>
<comment type="caution">
    <text evidence="4">The sequence shown here is derived from an EMBL/GenBank/DDBJ whole genome shotgun (WGS) entry which is preliminary data.</text>
</comment>
<dbReference type="EMBL" id="JACMSC010000017">
    <property type="protein sequence ID" value="KAG6479865.1"/>
    <property type="molecule type" value="Genomic_DNA"/>
</dbReference>
<evidence type="ECO:0000256" key="1">
    <source>
        <dbReference type="ARBA" id="ARBA00022801"/>
    </source>
</evidence>
<name>A0A8J5F4I9_ZINOF</name>
<dbReference type="PANTHER" id="PTHR45648:SF1">
    <property type="entry name" value="GDSL ESTERASE_LIPASE"/>
    <property type="match status" value="1"/>
</dbReference>
<keyword evidence="3" id="KW-0732">Signal</keyword>
<keyword evidence="1" id="KW-0378">Hydrolase</keyword>
<dbReference type="AlphaFoldDB" id="A0A8J5F4I9"/>
<dbReference type="Pfam" id="PF00657">
    <property type="entry name" value="Lipase_GDSL"/>
    <property type="match status" value="1"/>
</dbReference>
<dbReference type="PANTHER" id="PTHR45648">
    <property type="entry name" value="GDSL LIPASE/ACYLHYDROLASE FAMILY PROTEIN (AFU_ORTHOLOGUE AFUA_4G14700)"/>
    <property type="match status" value="1"/>
</dbReference>
<dbReference type="CDD" id="cd01837">
    <property type="entry name" value="SGNH_plant_lipase_like"/>
    <property type="match status" value="1"/>
</dbReference>
<evidence type="ECO:0000256" key="2">
    <source>
        <dbReference type="ARBA" id="ARBA00022963"/>
    </source>
</evidence>
<dbReference type="InterPro" id="IPR001087">
    <property type="entry name" value="GDSL"/>
</dbReference>
<feature type="signal peptide" evidence="3">
    <location>
        <begin position="1"/>
        <end position="23"/>
    </location>
</feature>
<dbReference type="GO" id="GO:0016042">
    <property type="term" value="P:lipid catabolic process"/>
    <property type="evidence" value="ECO:0007669"/>
    <property type="project" value="UniProtKB-KW"/>
</dbReference>
<dbReference type="Proteomes" id="UP000734854">
    <property type="component" value="Unassembled WGS sequence"/>
</dbReference>
<evidence type="ECO:0000313" key="5">
    <source>
        <dbReference type="Proteomes" id="UP000734854"/>
    </source>
</evidence>
<gene>
    <name evidence="4" type="ORF">ZIOFF_063341</name>
</gene>
<evidence type="ECO:0000256" key="3">
    <source>
        <dbReference type="SAM" id="SignalP"/>
    </source>
</evidence>
<accession>A0A8J5F4I9</accession>
<protein>
    <recommendedName>
        <fullName evidence="6">GDSL esterase/lipase</fullName>
    </recommendedName>
</protein>
<evidence type="ECO:0008006" key="6">
    <source>
        <dbReference type="Google" id="ProtNLM"/>
    </source>
</evidence>
<sequence>MDLRWAAAAAAVCAMALVIRSEAAEKLAFPGASFVFGDSLVDAGNNNYLPSLSRADLPPNGMDFAASGGQPTGRFTNGRTMADIVGELLGQLNYSQPFLSPETKGPVILNGVNYASGGSGILNSTGRIFVNRLGMDVQIDYFNVTRRQLDELLGTKAAREFLWKKAIFSITVGSNDILNNYLLPFFSIAERVNQTPDAFIADLIAALRGQLIRLYSLDARKIVVSNVGPLGCIPYQKTINQLNENECAGLPNQMAMKYNALLRDLLMELNRRLPGAVFVLSNAYDLVTELLANYRAYGFTDASTACCGNGGQYRGIFPCGPASTMCDDRSRYVFWDPYHPSQAANVFFAKHMADGDTRYISPMNIRQLLKL</sequence>
<feature type="chain" id="PRO_5035171458" description="GDSL esterase/lipase" evidence="3">
    <location>
        <begin position="24"/>
        <end position="371"/>
    </location>
</feature>
<dbReference type="GO" id="GO:0016788">
    <property type="term" value="F:hydrolase activity, acting on ester bonds"/>
    <property type="evidence" value="ECO:0007669"/>
    <property type="project" value="InterPro"/>
</dbReference>
<organism evidence="4 5">
    <name type="scientific">Zingiber officinale</name>
    <name type="common">Ginger</name>
    <name type="synonym">Amomum zingiber</name>
    <dbReference type="NCBI Taxonomy" id="94328"/>
    <lineage>
        <taxon>Eukaryota</taxon>
        <taxon>Viridiplantae</taxon>
        <taxon>Streptophyta</taxon>
        <taxon>Embryophyta</taxon>
        <taxon>Tracheophyta</taxon>
        <taxon>Spermatophyta</taxon>
        <taxon>Magnoliopsida</taxon>
        <taxon>Liliopsida</taxon>
        <taxon>Zingiberales</taxon>
        <taxon>Zingiberaceae</taxon>
        <taxon>Zingiber</taxon>
    </lineage>
</organism>
<evidence type="ECO:0000313" key="4">
    <source>
        <dbReference type="EMBL" id="KAG6479865.1"/>
    </source>
</evidence>
<reference evidence="4 5" key="1">
    <citation type="submission" date="2020-08" db="EMBL/GenBank/DDBJ databases">
        <title>Plant Genome Project.</title>
        <authorList>
            <person name="Zhang R.-G."/>
        </authorList>
    </citation>
    <scope>NUCLEOTIDE SEQUENCE [LARGE SCALE GENOMIC DNA]</scope>
    <source>
        <tissue evidence="4">Rhizome</tissue>
    </source>
</reference>
<dbReference type="InterPro" id="IPR051058">
    <property type="entry name" value="GDSL_Est/Lipase"/>
</dbReference>
<keyword evidence="2" id="KW-0443">Lipid metabolism</keyword>
<proteinExistence type="predicted"/>
<keyword evidence="5" id="KW-1185">Reference proteome</keyword>